<dbReference type="RefSeq" id="WP_086943774.1">
    <property type="nucleotide sequence ID" value="NZ_FONM01000015.1"/>
</dbReference>
<dbReference type="EMBL" id="FWEY01000011">
    <property type="protein sequence ID" value="SLM53050.1"/>
    <property type="molecule type" value="Genomic_DNA"/>
</dbReference>
<accession>A0A1W1IJ85</accession>
<dbReference type="STRING" id="43064.SAMN04488086_11537"/>
<dbReference type="SUPFAM" id="SSF160631">
    <property type="entry name" value="SMI1/KNR4-like"/>
    <property type="match status" value="1"/>
</dbReference>
<sequence>MYFIPQHTFKYPPILLKTIPLYKGVTAADLPRAYLALLAEQNGGYLLCSRIPTKEPTSDGIDYAAVHEILGLHDDPKSSLYAQQEIARSAGLPDYFVLFSINGSQLFAFDYSKLSPSGEPSIRHIDIETDNWQTVAADFDQFLRLLTPAPIAVPEEVRLTHTEGAHAFLLADSAGLPELFLHFEDDPDKQWYLQWIAHFSDHPDAACRSIACEALETQILYFRNELPDTVHAVLAKFLADPDPAIQELAGTLEKELADE</sequence>
<dbReference type="InterPro" id="IPR037883">
    <property type="entry name" value="Knr4/Smi1-like_sf"/>
</dbReference>
<organism evidence="2 3">
    <name type="scientific">Trichococcus pasteurii</name>
    <dbReference type="NCBI Taxonomy" id="43064"/>
    <lineage>
        <taxon>Bacteria</taxon>
        <taxon>Bacillati</taxon>
        <taxon>Bacillota</taxon>
        <taxon>Bacilli</taxon>
        <taxon>Lactobacillales</taxon>
        <taxon>Carnobacteriaceae</taxon>
        <taxon>Trichococcus</taxon>
    </lineage>
</organism>
<dbReference type="Gene3D" id="3.40.1580.10">
    <property type="entry name" value="SMI1/KNR4-like"/>
    <property type="match status" value="1"/>
</dbReference>
<proteinExistence type="predicted"/>
<protein>
    <recommendedName>
        <fullName evidence="1">Knr4/Smi1-like domain-containing protein</fullName>
    </recommendedName>
</protein>
<gene>
    <name evidence="2" type="ORF">TPAS_2762</name>
</gene>
<dbReference type="AlphaFoldDB" id="A0A1W1IJ85"/>
<evidence type="ECO:0000259" key="1">
    <source>
        <dbReference type="Pfam" id="PF09346"/>
    </source>
</evidence>
<dbReference type="InterPro" id="IPR018958">
    <property type="entry name" value="Knr4/Smi1-like_dom"/>
</dbReference>
<evidence type="ECO:0000313" key="2">
    <source>
        <dbReference type="EMBL" id="SLM53050.1"/>
    </source>
</evidence>
<keyword evidence="3" id="KW-1185">Reference proteome</keyword>
<evidence type="ECO:0000313" key="3">
    <source>
        <dbReference type="Proteomes" id="UP000195985"/>
    </source>
</evidence>
<dbReference type="OrthoDB" id="2135310at2"/>
<feature type="domain" description="Knr4/Smi1-like" evidence="1">
    <location>
        <begin position="29"/>
        <end position="144"/>
    </location>
</feature>
<name>A0A1W1IJ85_9LACT</name>
<dbReference type="Proteomes" id="UP000195985">
    <property type="component" value="Unassembled WGS sequence"/>
</dbReference>
<reference evidence="3" key="1">
    <citation type="submission" date="2016-04" db="EMBL/GenBank/DDBJ databases">
        <authorList>
            <person name="Strepis N."/>
        </authorList>
    </citation>
    <scope>NUCLEOTIDE SEQUENCE [LARGE SCALE GENOMIC DNA]</scope>
</reference>
<dbReference type="Pfam" id="PF09346">
    <property type="entry name" value="SMI1_KNR4"/>
    <property type="match status" value="1"/>
</dbReference>